<evidence type="ECO:0000313" key="1">
    <source>
        <dbReference type="EMBL" id="KAG2628455.1"/>
    </source>
</evidence>
<dbReference type="AlphaFoldDB" id="A0A8T0V2H1"/>
<organism evidence="1 2">
    <name type="scientific">Panicum virgatum</name>
    <name type="common">Blackwell switchgrass</name>
    <dbReference type="NCBI Taxonomy" id="38727"/>
    <lineage>
        <taxon>Eukaryota</taxon>
        <taxon>Viridiplantae</taxon>
        <taxon>Streptophyta</taxon>
        <taxon>Embryophyta</taxon>
        <taxon>Tracheophyta</taxon>
        <taxon>Spermatophyta</taxon>
        <taxon>Magnoliopsida</taxon>
        <taxon>Liliopsida</taxon>
        <taxon>Poales</taxon>
        <taxon>Poaceae</taxon>
        <taxon>PACMAD clade</taxon>
        <taxon>Panicoideae</taxon>
        <taxon>Panicodae</taxon>
        <taxon>Paniceae</taxon>
        <taxon>Panicinae</taxon>
        <taxon>Panicum</taxon>
        <taxon>Panicum sect. Hiantes</taxon>
    </lineage>
</organism>
<protein>
    <submittedName>
        <fullName evidence="1">Uncharacterized protein</fullName>
    </submittedName>
</protein>
<gene>
    <name evidence="1" type="ORF">PVAP13_3KG246927</name>
</gene>
<proteinExistence type="predicted"/>
<reference evidence="1" key="1">
    <citation type="submission" date="2020-05" db="EMBL/GenBank/DDBJ databases">
        <title>WGS assembly of Panicum virgatum.</title>
        <authorList>
            <person name="Lovell J.T."/>
            <person name="Jenkins J."/>
            <person name="Shu S."/>
            <person name="Juenger T.E."/>
            <person name="Schmutz J."/>
        </authorList>
    </citation>
    <scope>NUCLEOTIDE SEQUENCE</scope>
    <source>
        <strain evidence="1">AP13</strain>
    </source>
</reference>
<comment type="caution">
    <text evidence="1">The sequence shown here is derived from an EMBL/GenBank/DDBJ whole genome shotgun (WGS) entry which is preliminary data.</text>
</comment>
<dbReference type="EMBL" id="CM029041">
    <property type="protein sequence ID" value="KAG2628455.1"/>
    <property type="molecule type" value="Genomic_DNA"/>
</dbReference>
<evidence type="ECO:0000313" key="2">
    <source>
        <dbReference type="Proteomes" id="UP000823388"/>
    </source>
</evidence>
<sequence>MIPIVASEKEAQIQMTYEISVIEACLLELEMHRYLIPNLSFKIKALQQNRLDIVSLYESLAQKNLYDMDMFDKTLTEKSLQGILCQALEKLGYHWYEGGTPCTREGMYQTSIEVRSTPSPTAEQMFTVYGKTLSRRCEAKERYKIGIGNDNYVQYLLLTNNIR</sequence>
<dbReference type="Proteomes" id="UP000823388">
    <property type="component" value="Chromosome 3K"/>
</dbReference>
<name>A0A8T0V2H1_PANVG</name>
<accession>A0A8T0V2H1</accession>
<keyword evidence="2" id="KW-1185">Reference proteome</keyword>